<gene>
    <name evidence="3" type="ORF">HRG_00270</name>
</gene>
<evidence type="ECO:0000259" key="1">
    <source>
        <dbReference type="Pfam" id="PF01636"/>
    </source>
</evidence>
<comment type="caution">
    <text evidence="3">The sequence shown here is derived from an EMBL/GenBank/DDBJ whole genome shotgun (WGS) entry which is preliminary data.</text>
</comment>
<dbReference type="AlphaFoldDB" id="A0A9P8N3G9"/>
<dbReference type="PANTHER" id="PTHR21310">
    <property type="entry name" value="AMINOGLYCOSIDE PHOSPHOTRANSFERASE-RELATED-RELATED"/>
    <property type="match status" value="1"/>
</dbReference>
<dbReference type="RefSeq" id="XP_044725141.1">
    <property type="nucleotide sequence ID" value="XM_044858741.1"/>
</dbReference>
<dbReference type="PANTHER" id="PTHR21310:SF54">
    <property type="entry name" value="AMINOGLYCOSIDE PHOSPHOTRANSFERASE DOMAIN-CONTAINING PROTEIN"/>
    <property type="match status" value="1"/>
</dbReference>
<proteinExistence type="predicted"/>
<dbReference type="GO" id="GO:0003676">
    <property type="term" value="F:nucleic acid binding"/>
    <property type="evidence" value="ECO:0007669"/>
    <property type="project" value="InterPro"/>
</dbReference>
<dbReference type="EMBL" id="JAIZPD010000001">
    <property type="protein sequence ID" value="KAH0967628.1"/>
    <property type="molecule type" value="Genomic_DNA"/>
</dbReference>
<dbReference type="InterPro" id="IPR002575">
    <property type="entry name" value="Aminoglycoside_PTrfase"/>
</dbReference>
<dbReference type="SUPFAM" id="SSF56112">
    <property type="entry name" value="Protein kinase-like (PK-like)"/>
    <property type="match status" value="1"/>
</dbReference>
<reference evidence="3" key="1">
    <citation type="submission" date="2021-09" db="EMBL/GenBank/DDBJ databases">
        <title>A high-quality genome of the endoparasitic fungus Hirsutella rhossiliensis with a comparison of Hirsutella genomes reveals transposable elements contributing to genome size variation.</title>
        <authorList>
            <person name="Lin R."/>
            <person name="Jiao Y."/>
            <person name="Sun X."/>
            <person name="Ling J."/>
            <person name="Xie B."/>
            <person name="Cheng X."/>
        </authorList>
    </citation>
    <scope>NUCLEOTIDE SEQUENCE</scope>
    <source>
        <strain evidence="3">HR02</strain>
    </source>
</reference>
<name>A0A9P8N3G9_9HYPO</name>
<organism evidence="3 4">
    <name type="scientific">Hirsutella rhossiliensis</name>
    <dbReference type="NCBI Taxonomy" id="111463"/>
    <lineage>
        <taxon>Eukaryota</taxon>
        <taxon>Fungi</taxon>
        <taxon>Dikarya</taxon>
        <taxon>Ascomycota</taxon>
        <taxon>Pezizomycotina</taxon>
        <taxon>Sordariomycetes</taxon>
        <taxon>Hypocreomycetidae</taxon>
        <taxon>Hypocreales</taxon>
        <taxon>Ophiocordycipitaceae</taxon>
        <taxon>Hirsutella</taxon>
    </lineage>
</organism>
<keyword evidence="3" id="KW-0540">Nuclease</keyword>
<dbReference type="GO" id="GO:0004519">
    <property type="term" value="F:endonuclease activity"/>
    <property type="evidence" value="ECO:0007669"/>
    <property type="project" value="UniProtKB-KW"/>
</dbReference>
<protein>
    <submittedName>
        <fullName evidence="3">DDE superfamily endonuclease domain-containing protein</fullName>
    </submittedName>
</protein>
<dbReference type="OrthoDB" id="5404599at2759"/>
<dbReference type="GeneID" id="68349399"/>
<dbReference type="Proteomes" id="UP000824596">
    <property type="component" value="Unassembled WGS sequence"/>
</dbReference>
<accession>A0A9P8N3G9</accession>
<feature type="domain" description="DDE-1" evidence="2">
    <location>
        <begin position="94"/>
        <end position="271"/>
    </location>
</feature>
<keyword evidence="3" id="KW-0255">Endonuclease</keyword>
<dbReference type="InterPro" id="IPR011009">
    <property type="entry name" value="Kinase-like_dom_sf"/>
</dbReference>
<keyword evidence="3" id="KW-0378">Hydrolase</keyword>
<feature type="domain" description="Aminoglycoside phosphotransferase" evidence="1">
    <location>
        <begin position="385"/>
        <end position="521"/>
    </location>
</feature>
<dbReference type="Pfam" id="PF03184">
    <property type="entry name" value="DDE_1"/>
    <property type="match status" value="1"/>
</dbReference>
<evidence type="ECO:0000259" key="2">
    <source>
        <dbReference type="Pfam" id="PF03184"/>
    </source>
</evidence>
<evidence type="ECO:0000313" key="4">
    <source>
        <dbReference type="Proteomes" id="UP000824596"/>
    </source>
</evidence>
<dbReference type="InterPro" id="IPR051678">
    <property type="entry name" value="AGP_Transferase"/>
</dbReference>
<dbReference type="Pfam" id="PF01636">
    <property type="entry name" value="APH"/>
    <property type="match status" value="1"/>
</dbReference>
<sequence>MIKSFAQDIAKIEVGKDWPYSFVRRNSDELGCTWFDGFDIARKRADNASRYRAYYELIGEKIEKYDILPCNTYNVDEKGFLLGVINRTKRDGNRSWITFLACVCQDLTALPPFLIYQGKPGQVQDSWLTEFDPEHQAAFFTTSETGWTNHELGKEWLIGVFDRFTKEKARNGRDYRLLITDGHSSHVNMDFLEWCDQHRIIVAVFPPHSTHRLQPLDVSLFGPLSTAYTNQLIQWTAKTQGLIGLSKREFWSLFWNAFGSSFSAENIASGWKRTGLLPFDPEVVLSQIAEKTEDESESGDSSVDSLALQQPTARDLRRLVDKNELLRYENQGLRETIFHEKQRRMRDHREIPYGPPPVRIRSLGLVVKYGAEVTIAEARTQMMTFIYMALVDGCTLEEKWGHLDEDARHAICEQLKHMVKAWRALKPQTHEPFIGSLGDNPLNDVLLAYHPNLQGPFYGADAARQFQNGCGIDISAQVPIVFTHADLLAPNIILSPDSNPTVAAVIDWGQAGWYPSYWEYCKARYITLDPAYFSDALQNEWRTKYLPTILDPVDDETFYHPWLYFVLSKGI</sequence>
<evidence type="ECO:0000313" key="3">
    <source>
        <dbReference type="EMBL" id="KAH0967628.1"/>
    </source>
</evidence>
<keyword evidence="4" id="KW-1185">Reference proteome</keyword>
<dbReference type="InterPro" id="IPR004875">
    <property type="entry name" value="DDE_SF_endonuclease_dom"/>
</dbReference>